<keyword evidence="1" id="KW-0175">Coiled coil</keyword>
<evidence type="ECO:0000256" key="1">
    <source>
        <dbReference type="SAM" id="Coils"/>
    </source>
</evidence>
<gene>
    <name evidence="2" type="ORF">NCTC7582_00565</name>
</gene>
<protein>
    <submittedName>
        <fullName evidence="2">Chemotaxis sensory transducer protein</fullName>
    </submittedName>
</protein>
<dbReference type="Proteomes" id="UP000251431">
    <property type="component" value="Unassembled WGS sequence"/>
</dbReference>
<accession>A0A2X0YML5</accession>
<organism evidence="2 3">
    <name type="scientific">Lysinibacillus capsici</name>
    <dbReference type="NCBI Taxonomy" id="2115968"/>
    <lineage>
        <taxon>Bacteria</taxon>
        <taxon>Bacillati</taxon>
        <taxon>Bacillota</taxon>
        <taxon>Bacilli</taxon>
        <taxon>Bacillales</taxon>
        <taxon>Bacillaceae</taxon>
        <taxon>Lysinibacillus</taxon>
    </lineage>
</organism>
<sequence>MRQLQQATEQIVTSLKTITSNIQALMESMEQIEAASNNQAEQVQQFSEAIEKPK</sequence>
<reference evidence="2 3" key="1">
    <citation type="submission" date="2018-06" db="EMBL/GenBank/DDBJ databases">
        <authorList>
            <consortium name="Pathogen Informatics"/>
            <person name="Doyle S."/>
        </authorList>
    </citation>
    <scope>NUCLEOTIDE SEQUENCE [LARGE SCALE GENOMIC DNA]</scope>
    <source>
        <strain evidence="2 3">NCTC7582</strain>
    </source>
</reference>
<feature type="coiled-coil region" evidence="1">
    <location>
        <begin position="15"/>
        <end position="49"/>
    </location>
</feature>
<dbReference type="EMBL" id="UAQE01000001">
    <property type="protein sequence ID" value="SPT96527.1"/>
    <property type="molecule type" value="Genomic_DNA"/>
</dbReference>
<dbReference type="AlphaFoldDB" id="A0A2X0YML5"/>
<evidence type="ECO:0000313" key="2">
    <source>
        <dbReference type="EMBL" id="SPT96527.1"/>
    </source>
</evidence>
<proteinExistence type="predicted"/>
<name>A0A2X0YML5_9BACI</name>
<dbReference type="RefSeq" id="WP_233436257.1">
    <property type="nucleotide sequence ID" value="NZ_JBFRXT010000002.1"/>
</dbReference>
<evidence type="ECO:0000313" key="3">
    <source>
        <dbReference type="Proteomes" id="UP000251431"/>
    </source>
</evidence>